<comment type="similarity">
    <text evidence="1 2">Belongs to the small heat shock protein (HSP20) family.</text>
</comment>
<dbReference type="PANTHER" id="PTHR11527">
    <property type="entry name" value="HEAT-SHOCK PROTEIN 20 FAMILY MEMBER"/>
    <property type="match status" value="1"/>
</dbReference>
<dbReference type="InterPro" id="IPR002068">
    <property type="entry name" value="A-crystallin/Hsp20_dom"/>
</dbReference>
<evidence type="ECO:0000313" key="4">
    <source>
        <dbReference type="EMBL" id="CCQ89419.1"/>
    </source>
</evidence>
<dbReference type="RefSeq" id="WP_005005804.1">
    <property type="nucleotide sequence ID" value="NZ_HG422173.1"/>
</dbReference>
<accession>M1YVT2</accession>
<dbReference type="Gene3D" id="2.60.40.790">
    <property type="match status" value="1"/>
</dbReference>
<organism evidence="4 5">
    <name type="scientific">Nitrospina gracilis (strain 3/211)</name>
    <dbReference type="NCBI Taxonomy" id="1266370"/>
    <lineage>
        <taxon>Bacteria</taxon>
        <taxon>Pseudomonadati</taxon>
        <taxon>Nitrospinota/Tectimicrobiota group</taxon>
        <taxon>Nitrospinota</taxon>
        <taxon>Nitrospinia</taxon>
        <taxon>Nitrospinales</taxon>
        <taxon>Nitrospinaceae</taxon>
        <taxon>Nitrospina</taxon>
    </lineage>
</organism>
<dbReference type="SUPFAM" id="SSF49764">
    <property type="entry name" value="HSP20-like chaperones"/>
    <property type="match status" value="1"/>
</dbReference>
<dbReference type="STRING" id="1266370.NITGR_1040037"/>
<comment type="caution">
    <text evidence="4">The sequence shown here is derived from an EMBL/GenBank/DDBJ whole genome shotgun (WGS) entry which is preliminary data.</text>
</comment>
<evidence type="ECO:0000256" key="1">
    <source>
        <dbReference type="PROSITE-ProRule" id="PRU00285"/>
    </source>
</evidence>
<sequence length="150" mass="17360">MSKIVNYTPKTYMDKFFEDADFFGRVSPWAPLWEPVSKMQESLRCNIEEKEDRYILTAAVPGWKQDEVDIGIHDGRLTVKGSRESESKSESEKYHLREFSHTKFERSFTLGDGIDPENVEATLENGMLTVILPKREEMKPRSVQIKVNNA</sequence>
<dbReference type="Proteomes" id="UP000011704">
    <property type="component" value="Unassembled WGS sequence"/>
</dbReference>
<keyword evidence="4" id="KW-0346">Stress response</keyword>
<dbReference type="EMBL" id="CAQJ01000007">
    <property type="protein sequence ID" value="CCQ89419.1"/>
    <property type="molecule type" value="Genomic_DNA"/>
</dbReference>
<reference evidence="4 5" key="1">
    <citation type="journal article" date="2013" name="Front. Microbiol.">
        <title>The genome of Nitrospina gracilis illuminates the metabolism and evolution of the major marine nitrite oxidizer.</title>
        <authorList>
            <person name="Luecker S."/>
            <person name="Nowka B."/>
            <person name="Rattei T."/>
            <person name="Spieck E."/>
            <person name="and Daims H."/>
        </authorList>
    </citation>
    <scope>NUCLEOTIDE SEQUENCE [LARGE SCALE GENOMIC DNA]</scope>
    <source>
        <strain evidence="4 5">3/211</strain>
    </source>
</reference>
<protein>
    <submittedName>
        <fullName evidence="4">Putative Heat shock protein Hsp20</fullName>
    </submittedName>
</protein>
<feature type="domain" description="SHSP" evidence="3">
    <location>
        <begin position="34"/>
        <end position="148"/>
    </location>
</feature>
<dbReference type="AlphaFoldDB" id="M1YVT2"/>
<dbReference type="InterPro" id="IPR008978">
    <property type="entry name" value="HSP20-like_chaperone"/>
</dbReference>
<dbReference type="Pfam" id="PF00011">
    <property type="entry name" value="HSP20"/>
    <property type="match status" value="1"/>
</dbReference>
<dbReference type="PROSITE" id="PS01031">
    <property type="entry name" value="SHSP"/>
    <property type="match status" value="1"/>
</dbReference>
<keyword evidence="5" id="KW-1185">Reference proteome</keyword>
<evidence type="ECO:0000259" key="3">
    <source>
        <dbReference type="PROSITE" id="PS01031"/>
    </source>
</evidence>
<dbReference type="InterPro" id="IPR031107">
    <property type="entry name" value="Small_HSP"/>
</dbReference>
<proteinExistence type="inferred from homology"/>
<dbReference type="FunCoup" id="M1YVT2">
    <property type="interactions" value="125"/>
</dbReference>
<dbReference type="OrthoDB" id="9811615at2"/>
<gene>
    <name evidence="4" type="ORF">NITGR_1040037</name>
</gene>
<dbReference type="HOGENOM" id="CLU_046737_8_3_0"/>
<name>M1YVT2_NITG3</name>
<evidence type="ECO:0000256" key="2">
    <source>
        <dbReference type="RuleBase" id="RU003616"/>
    </source>
</evidence>
<dbReference type="InParanoid" id="M1YVT2"/>
<dbReference type="CDD" id="cd06464">
    <property type="entry name" value="ACD_sHsps-like"/>
    <property type="match status" value="1"/>
</dbReference>
<evidence type="ECO:0000313" key="5">
    <source>
        <dbReference type="Proteomes" id="UP000011704"/>
    </source>
</evidence>